<keyword evidence="3" id="KW-0614">Plasmid</keyword>
<feature type="compositionally biased region" description="Low complexity" evidence="1">
    <location>
        <begin position="217"/>
        <end position="235"/>
    </location>
</feature>
<feature type="domain" description="Toxin co-regulated pilus biosynthesis protein Q C-terminal" evidence="2">
    <location>
        <begin position="250"/>
        <end position="332"/>
    </location>
</feature>
<dbReference type="InterPro" id="IPR018927">
    <property type="entry name" value="Pilus_synth_Q_C"/>
</dbReference>
<evidence type="ECO:0000313" key="4">
    <source>
        <dbReference type="EMBL" id="AZT44390.1"/>
    </source>
</evidence>
<dbReference type="Pfam" id="PF10671">
    <property type="entry name" value="TcpQ"/>
    <property type="match status" value="1"/>
</dbReference>
<geneLocation type="plasmid" evidence="3">
    <name>pRSE21</name>
</geneLocation>
<dbReference type="RefSeq" id="WP_168445636.1">
    <property type="nucleotide sequence ID" value="NZ_CP034699.1"/>
</dbReference>
<evidence type="ECO:0000256" key="1">
    <source>
        <dbReference type="SAM" id="MobiDB-lite"/>
    </source>
</evidence>
<gene>
    <name evidence="4" type="ORF">EL007_24340</name>
    <name evidence="3" type="ORF">ELZ88_24605</name>
</gene>
<dbReference type="AlphaFoldDB" id="A0A3T0C5D2"/>
<organism evidence="3">
    <name type="scientific">Salmonella enterica subsp. enterica serovar Karamoja</name>
    <dbReference type="NCBI Taxonomy" id="2500153"/>
    <lineage>
        <taxon>Bacteria</taxon>
        <taxon>Pseudomonadati</taxon>
        <taxon>Pseudomonadota</taxon>
        <taxon>Gammaproteobacteria</taxon>
        <taxon>Enterobacterales</taxon>
        <taxon>Enterobacteriaceae</taxon>
        <taxon>Salmonella</taxon>
    </lineage>
</organism>
<proteinExistence type="predicted"/>
<accession>A0A3T0C5D2</accession>
<feature type="region of interest" description="Disordered" evidence="1">
    <location>
        <begin position="204"/>
        <end position="235"/>
    </location>
</feature>
<sequence>MKRTWLLPLPLLLTGCQHLHSTPTDTAKPAQQTVDQLLQDSIVRIGKEQDTLAQASGVHFDPVVPVPPSPVSAPHAPASAPVPPSGKPGPSLALPSPPASIVAMANITETGTPPASLPALVTRDGHNQPLATAVKAIIPADWNYVLSQRAKAFHTRVSWRGGDQWPHVLDHLAGDYPLHIVIMWASRQVTVDLREAKPLAKATPAVAAGPHNPFSHSASTANSPATPVASAPAKPPVVAAKPAPVPVQETWRAEAGQTLKDVLFTWSAKADCGSGRHWTVDWATDVNYSVDAPLSFTGSYRDALNGIFGLYLNASVPLYAGTSTPQCLLKVDNKPVR</sequence>
<dbReference type="EMBL" id="CP034699">
    <property type="protein sequence ID" value="AZT44390.1"/>
    <property type="molecule type" value="Genomic_DNA"/>
</dbReference>
<feature type="region of interest" description="Disordered" evidence="1">
    <location>
        <begin position="69"/>
        <end position="95"/>
    </location>
</feature>
<evidence type="ECO:0000259" key="2">
    <source>
        <dbReference type="Pfam" id="PF10671"/>
    </source>
</evidence>
<name>A0A3T0C5D2_SALET</name>
<dbReference type="EMBL" id="CP034710">
    <property type="protein sequence ID" value="AZT39707.1"/>
    <property type="molecule type" value="Genomic_DNA"/>
</dbReference>
<geneLocation type="plasmid" evidence="4">
    <name>pRSE40</name>
</geneLocation>
<protein>
    <recommendedName>
        <fullName evidence="2">Toxin co-regulated pilus biosynthesis protein Q C-terminal domain-containing protein</fullName>
    </recommendedName>
</protein>
<evidence type="ECO:0000313" key="3">
    <source>
        <dbReference type="EMBL" id="AZT39707.1"/>
    </source>
</evidence>
<dbReference type="PROSITE" id="PS51257">
    <property type="entry name" value="PROKAR_LIPOPROTEIN"/>
    <property type="match status" value="1"/>
</dbReference>
<reference evidence="3" key="1">
    <citation type="submission" date="2018-12" db="EMBL/GenBank/DDBJ databases">
        <title>Complete genome sequences of twenty non-typhoidal Salmonella isolates from Rwanda.</title>
        <authorList>
            <person name="Byukusenge M."/>
            <person name="Li L."/>
            <person name="Subhashinie K."/>
            <person name="Nzayirambaho M."/>
            <person name="Kuchipudi S.V."/>
            <person name="Jayarao B.M."/>
        </authorList>
    </citation>
    <scope>NUCLEOTIDE SEQUENCE</scope>
    <source>
        <strain evidence="3">RSE21</strain>
        <strain evidence="4">RSE40</strain>
        <plasmid evidence="3">pRSE21</plasmid>
        <plasmid evidence="4">pRSE40</plasmid>
    </source>
</reference>